<protein>
    <recommendedName>
        <fullName evidence="6">MRH domain-containing protein</fullName>
    </recommendedName>
</protein>
<dbReference type="Pfam" id="PF09830">
    <property type="entry name" value="ATP_transf"/>
    <property type="match status" value="1"/>
</dbReference>
<gene>
    <name evidence="7" type="ORF">BN1708_013053</name>
</gene>
<dbReference type="PROSITE" id="PS51914">
    <property type="entry name" value="MRH"/>
    <property type="match status" value="1"/>
</dbReference>
<dbReference type="Proteomes" id="UP000044602">
    <property type="component" value="Unassembled WGS sequence"/>
</dbReference>
<keyword evidence="8" id="KW-1185">Reference proteome</keyword>
<dbReference type="EMBL" id="CVQH01012447">
    <property type="protein sequence ID" value="CRK21265.1"/>
    <property type="molecule type" value="Genomic_DNA"/>
</dbReference>
<evidence type="ECO:0000256" key="5">
    <source>
        <dbReference type="SAM" id="SignalP"/>
    </source>
</evidence>
<dbReference type="InterPro" id="IPR019200">
    <property type="entry name" value="ATP_adenylylTrfase_C"/>
</dbReference>
<keyword evidence="4" id="KW-0472">Membrane</keyword>
<dbReference type="InterPro" id="IPR009163">
    <property type="entry name" value="Ap4A_phos1/2"/>
</dbReference>
<accession>A0A0G4LHY5</accession>
<sequence length="675" mass="73569">MHFPTNRALTLLLAASASVSFAAEEKPSTTPSPPACTAVSKTSGAFFDLRPDIAAIPEEGKTAKSGSATSDYHARGYDYGRNFTLNICAPVADPVEHVVGLGKDEWKNVSAYYTYKDEVYSIGQTSQDLQSHGRMLVLQYTGGSPCGADKPKDNNKTKREDSHDSYKGFAGEKLAEATDSGDEKKNKPVRRKSATLSFHCEPEQLAGQIGVSFVSTDPEECAYFFEIRSAHACARAEPHQPGSVGPGSVFAIIFAIAVLVYFGGGVFYNRTVEHARGWRQLPNYTLWAGIWNFICDVFYAALSLCSRLLPGRRGYSHLAGSPSLPSPRARNCDLPPHHLAMPLPKVPHRLPEVVQAAFGRARSQGDLTYFETQVTIIAPSSIPFQLRFAPALASKPTAPKSKTAATTQKPFDPFESPENGPLYVGEIAPAHNLVLNKFAIVPEHFILATKDFKEQTHLLEANDLAATYACIEAYRQYGLDTNTDGELFAFFNSGSHSGASQPHRHIQLLPVAQMKAGLEDIGDWTILADRLDQKDAPFKTFSSDIGHETSMERLHEIYLILYRRAVAAVKEHVGELDDSPPSVFGKAEISYNMALTKTRLVVCPRLRDGVTVQTGDSRTEVTLSLNGTVLAGTALVKSEAEWDALREDIDMGASTLEAILSRIGIPTADSKSGRL</sequence>
<dbReference type="InterPro" id="IPR043171">
    <property type="entry name" value="Ap4A_phos1/2-like"/>
</dbReference>
<dbReference type="Pfam" id="PF19327">
    <property type="entry name" value="Ap4A_phos_N"/>
    <property type="match status" value="1"/>
</dbReference>
<dbReference type="Pfam" id="PF02157">
    <property type="entry name" value="Man-6-P_recep"/>
    <property type="match status" value="1"/>
</dbReference>
<dbReference type="PANTHER" id="PTHR38420:SF3">
    <property type="entry name" value="5',5'''-P-1,P-4-TETRAPHOSPHATE PHOSPHORYLASE 2"/>
    <property type="match status" value="1"/>
</dbReference>
<feature type="chain" id="PRO_5002566586" description="MRH domain-containing protein" evidence="5">
    <location>
        <begin position="23"/>
        <end position="675"/>
    </location>
</feature>
<name>A0A0G4LHY5_VERLO</name>
<dbReference type="InterPro" id="IPR009011">
    <property type="entry name" value="Man6P_isomerase_rcpt-bd_dom_sf"/>
</dbReference>
<evidence type="ECO:0000256" key="4">
    <source>
        <dbReference type="SAM" id="Phobius"/>
    </source>
</evidence>
<dbReference type="Gene3D" id="2.70.130.10">
    <property type="entry name" value="Mannose-6-phosphate receptor binding domain"/>
    <property type="match status" value="1"/>
</dbReference>
<dbReference type="InterPro" id="IPR036265">
    <property type="entry name" value="HIT-like_sf"/>
</dbReference>
<feature type="transmembrane region" description="Helical" evidence="4">
    <location>
        <begin position="281"/>
        <end position="302"/>
    </location>
</feature>
<dbReference type="InterPro" id="IPR028927">
    <property type="entry name" value="Man-6-P_rcpt"/>
</dbReference>
<dbReference type="GO" id="GO:0005524">
    <property type="term" value="F:ATP binding"/>
    <property type="evidence" value="ECO:0007669"/>
    <property type="project" value="InterPro"/>
</dbReference>
<feature type="compositionally biased region" description="Basic and acidic residues" evidence="3">
    <location>
        <begin position="173"/>
        <end position="186"/>
    </location>
</feature>
<dbReference type="GO" id="GO:0003877">
    <property type="term" value="F:ATP:ADP adenylyltransferase activity"/>
    <property type="evidence" value="ECO:0007669"/>
    <property type="project" value="InterPro"/>
</dbReference>
<dbReference type="PANTHER" id="PTHR38420">
    <property type="entry name" value="AP-4-A PHOSPHORYLASE II"/>
    <property type="match status" value="1"/>
</dbReference>
<dbReference type="InterPro" id="IPR044865">
    <property type="entry name" value="MRH_dom"/>
</dbReference>
<dbReference type="SUPFAM" id="SSF54197">
    <property type="entry name" value="HIT-like"/>
    <property type="match status" value="1"/>
</dbReference>
<proteinExistence type="predicted"/>
<dbReference type="SUPFAM" id="SSF50911">
    <property type="entry name" value="Mannose 6-phosphate receptor domain"/>
    <property type="match status" value="1"/>
</dbReference>
<keyword evidence="4" id="KW-1133">Transmembrane helix</keyword>
<keyword evidence="4" id="KW-0812">Transmembrane</keyword>
<feature type="domain" description="MRH" evidence="6">
    <location>
        <begin position="34"/>
        <end position="235"/>
    </location>
</feature>
<evidence type="ECO:0000313" key="7">
    <source>
        <dbReference type="EMBL" id="CRK21265.1"/>
    </source>
</evidence>
<keyword evidence="1 5" id="KW-0732">Signal</keyword>
<evidence type="ECO:0000313" key="8">
    <source>
        <dbReference type="Proteomes" id="UP000044602"/>
    </source>
</evidence>
<keyword evidence="2" id="KW-1015">Disulfide bond</keyword>
<evidence type="ECO:0000256" key="3">
    <source>
        <dbReference type="SAM" id="MobiDB-lite"/>
    </source>
</evidence>
<evidence type="ECO:0000256" key="2">
    <source>
        <dbReference type="ARBA" id="ARBA00023157"/>
    </source>
</evidence>
<dbReference type="Gene3D" id="3.30.428.70">
    <property type="match status" value="1"/>
</dbReference>
<evidence type="ECO:0000256" key="1">
    <source>
        <dbReference type="ARBA" id="ARBA00022729"/>
    </source>
</evidence>
<dbReference type="STRING" id="100787.A0A0G4LHY5"/>
<feature type="compositionally biased region" description="Basic and acidic residues" evidence="3">
    <location>
        <begin position="149"/>
        <end position="166"/>
    </location>
</feature>
<dbReference type="AlphaFoldDB" id="A0A0G4LHY5"/>
<feature type="region of interest" description="Disordered" evidence="3">
    <location>
        <begin position="143"/>
        <end position="188"/>
    </location>
</feature>
<dbReference type="GO" id="GO:0009117">
    <property type="term" value="P:nucleotide metabolic process"/>
    <property type="evidence" value="ECO:0007669"/>
    <property type="project" value="InterPro"/>
</dbReference>
<evidence type="ECO:0000259" key="6">
    <source>
        <dbReference type="PROSITE" id="PS51914"/>
    </source>
</evidence>
<feature type="transmembrane region" description="Helical" evidence="4">
    <location>
        <begin position="249"/>
        <end position="269"/>
    </location>
</feature>
<reference evidence="7 8" key="1">
    <citation type="submission" date="2015-05" db="EMBL/GenBank/DDBJ databases">
        <authorList>
            <person name="Wang D.B."/>
            <person name="Wang M."/>
        </authorList>
    </citation>
    <scope>NUCLEOTIDE SEQUENCE [LARGE SCALE GENOMIC DNA]</scope>
    <source>
        <strain evidence="7">VL1</strain>
    </source>
</reference>
<feature type="signal peptide" evidence="5">
    <location>
        <begin position="1"/>
        <end position="22"/>
    </location>
</feature>
<dbReference type="InterPro" id="IPR045759">
    <property type="entry name" value="Ap4A_phos1/2_N"/>
</dbReference>
<organism evidence="7 8">
    <name type="scientific">Verticillium longisporum</name>
    <name type="common">Verticillium dahliae var. longisporum</name>
    <dbReference type="NCBI Taxonomy" id="100787"/>
    <lineage>
        <taxon>Eukaryota</taxon>
        <taxon>Fungi</taxon>
        <taxon>Dikarya</taxon>
        <taxon>Ascomycota</taxon>
        <taxon>Pezizomycotina</taxon>
        <taxon>Sordariomycetes</taxon>
        <taxon>Hypocreomycetidae</taxon>
        <taxon>Glomerellales</taxon>
        <taxon>Plectosphaerellaceae</taxon>
        <taxon>Verticillium</taxon>
    </lineage>
</organism>